<sequence>MAIRNRDGLMLAWMSGSCRVVLQSDSLESVTPSQKMLVFVSIFALTSFRIFKGIGASRWSTFPEQLMLVPTKRFTVIEEATPHWVSLMHLDLSYLASL</sequence>
<proteinExistence type="predicted"/>
<name>A0AAN9HTL8_CROPI</name>
<keyword evidence="2" id="KW-1185">Reference proteome</keyword>
<dbReference type="PROSITE" id="PS51257">
    <property type="entry name" value="PROKAR_LIPOPROTEIN"/>
    <property type="match status" value="1"/>
</dbReference>
<gene>
    <name evidence="1" type="ORF">RIF29_34604</name>
</gene>
<dbReference type="AlphaFoldDB" id="A0AAN9HTL8"/>
<evidence type="ECO:0000313" key="2">
    <source>
        <dbReference type="Proteomes" id="UP001372338"/>
    </source>
</evidence>
<comment type="caution">
    <text evidence="1">The sequence shown here is derived from an EMBL/GenBank/DDBJ whole genome shotgun (WGS) entry which is preliminary data.</text>
</comment>
<dbReference type="Proteomes" id="UP001372338">
    <property type="component" value="Unassembled WGS sequence"/>
</dbReference>
<evidence type="ECO:0000313" key="1">
    <source>
        <dbReference type="EMBL" id="KAK7251422.1"/>
    </source>
</evidence>
<organism evidence="1 2">
    <name type="scientific">Crotalaria pallida</name>
    <name type="common">Smooth rattlebox</name>
    <name type="synonym">Crotalaria striata</name>
    <dbReference type="NCBI Taxonomy" id="3830"/>
    <lineage>
        <taxon>Eukaryota</taxon>
        <taxon>Viridiplantae</taxon>
        <taxon>Streptophyta</taxon>
        <taxon>Embryophyta</taxon>
        <taxon>Tracheophyta</taxon>
        <taxon>Spermatophyta</taxon>
        <taxon>Magnoliopsida</taxon>
        <taxon>eudicotyledons</taxon>
        <taxon>Gunneridae</taxon>
        <taxon>Pentapetalae</taxon>
        <taxon>rosids</taxon>
        <taxon>fabids</taxon>
        <taxon>Fabales</taxon>
        <taxon>Fabaceae</taxon>
        <taxon>Papilionoideae</taxon>
        <taxon>50 kb inversion clade</taxon>
        <taxon>genistoids sensu lato</taxon>
        <taxon>core genistoids</taxon>
        <taxon>Crotalarieae</taxon>
        <taxon>Crotalaria</taxon>
    </lineage>
</organism>
<dbReference type="EMBL" id="JAYWIO010000007">
    <property type="protein sequence ID" value="KAK7251422.1"/>
    <property type="molecule type" value="Genomic_DNA"/>
</dbReference>
<accession>A0AAN9HTL8</accession>
<reference evidence="1 2" key="1">
    <citation type="submission" date="2024-01" db="EMBL/GenBank/DDBJ databases">
        <title>The genomes of 5 underutilized Papilionoideae crops provide insights into root nodulation and disease resistanc.</title>
        <authorList>
            <person name="Yuan L."/>
        </authorList>
    </citation>
    <scope>NUCLEOTIDE SEQUENCE [LARGE SCALE GENOMIC DNA]</scope>
    <source>
        <strain evidence="1">ZHUSHIDOU_FW_LH</strain>
        <tissue evidence="1">Leaf</tissue>
    </source>
</reference>
<protein>
    <submittedName>
        <fullName evidence="1">Uncharacterized protein</fullName>
    </submittedName>
</protein>